<organism evidence="1">
    <name type="scientific">Amphimedon queenslandica</name>
    <name type="common">Sponge</name>
    <dbReference type="NCBI Taxonomy" id="400682"/>
    <lineage>
        <taxon>Eukaryota</taxon>
        <taxon>Metazoa</taxon>
        <taxon>Porifera</taxon>
        <taxon>Demospongiae</taxon>
        <taxon>Heteroscleromorpha</taxon>
        <taxon>Haplosclerida</taxon>
        <taxon>Niphatidae</taxon>
        <taxon>Amphimedon</taxon>
    </lineage>
</organism>
<accession>A0A1X7T8U1</accession>
<protein>
    <submittedName>
        <fullName evidence="1">Uncharacterized protein</fullName>
    </submittedName>
</protein>
<proteinExistence type="predicted"/>
<name>A0A1X7T8U1_AMPQE</name>
<sequence length="112" mass="12876">MLTKTAPVAVTITMTTDNTLKDHCPSKRNLKLQLERNKVPLQQPNSFLLYLGLQAVFYHKVYVAPGMKSYTLPKKHRMAKLMSGDLAKLTAVMKTEKPYSYKSYRFNCQCRC</sequence>
<dbReference type="EnsemblMetazoa" id="Aqu2.1.10969_001">
    <property type="protein sequence ID" value="Aqu2.1.10969_001"/>
    <property type="gene ID" value="Aqu2.1.10969"/>
</dbReference>
<dbReference type="InParanoid" id="A0A1X7T8U1"/>
<dbReference type="AlphaFoldDB" id="A0A1X7T8U1"/>
<evidence type="ECO:0000313" key="1">
    <source>
        <dbReference type="EnsemblMetazoa" id="Aqu2.1.10969_001"/>
    </source>
</evidence>
<reference evidence="1" key="1">
    <citation type="submission" date="2017-05" db="UniProtKB">
        <authorList>
            <consortium name="EnsemblMetazoa"/>
        </authorList>
    </citation>
    <scope>IDENTIFICATION</scope>
</reference>